<dbReference type="STRING" id="1544798.LH29_07750"/>
<dbReference type="PANTHER" id="PTHR30273:SF2">
    <property type="entry name" value="PROTEIN FECR"/>
    <property type="match status" value="1"/>
</dbReference>
<comment type="caution">
    <text evidence="4">The sequence shown here is derived from an EMBL/GenBank/DDBJ whole genome shotgun (WGS) entry which is preliminary data.</text>
</comment>
<dbReference type="Gene3D" id="2.60.120.1440">
    <property type="match status" value="1"/>
</dbReference>
<organism evidence="4 5">
    <name type="scientific">Draconibacterium sediminis</name>
    <dbReference type="NCBI Taxonomy" id="1544798"/>
    <lineage>
        <taxon>Bacteria</taxon>
        <taxon>Pseudomonadati</taxon>
        <taxon>Bacteroidota</taxon>
        <taxon>Bacteroidia</taxon>
        <taxon>Marinilabiliales</taxon>
        <taxon>Prolixibacteraceae</taxon>
        <taxon>Draconibacterium</taxon>
    </lineage>
</organism>
<dbReference type="PATRIC" id="fig|1544798.3.peg.1553"/>
<gene>
    <name evidence="4" type="ORF">LH29_07750</name>
</gene>
<dbReference type="GO" id="GO:0016989">
    <property type="term" value="F:sigma factor antagonist activity"/>
    <property type="evidence" value="ECO:0007669"/>
    <property type="project" value="TreeGrafter"/>
</dbReference>
<dbReference type="InterPro" id="IPR032508">
    <property type="entry name" value="FecR_C"/>
</dbReference>
<dbReference type="Gene3D" id="3.55.50.30">
    <property type="match status" value="1"/>
</dbReference>
<dbReference type="OrthoDB" id="676789at2"/>
<keyword evidence="5" id="KW-1185">Reference proteome</keyword>
<feature type="transmembrane region" description="Helical" evidence="1">
    <location>
        <begin position="82"/>
        <end position="102"/>
    </location>
</feature>
<evidence type="ECO:0008006" key="6">
    <source>
        <dbReference type="Google" id="ProtNLM"/>
    </source>
</evidence>
<proteinExistence type="predicted"/>
<dbReference type="PIRSF" id="PIRSF018266">
    <property type="entry name" value="FecR"/>
    <property type="match status" value="1"/>
</dbReference>
<keyword evidence="1" id="KW-0472">Membrane</keyword>
<evidence type="ECO:0000259" key="2">
    <source>
        <dbReference type="Pfam" id="PF04773"/>
    </source>
</evidence>
<name>A0A0D8JFF4_9BACT</name>
<evidence type="ECO:0000313" key="4">
    <source>
        <dbReference type="EMBL" id="KJF45266.1"/>
    </source>
</evidence>
<accession>A0A0D8JFF4</accession>
<feature type="domain" description="Protein FecR C-terminal" evidence="3">
    <location>
        <begin position="249"/>
        <end position="316"/>
    </location>
</feature>
<dbReference type="InterPro" id="IPR012373">
    <property type="entry name" value="Ferrdict_sens_TM"/>
</dbReference>
<dbReference type="RefSeq" id="WP_045027297.1">
    <property type="nucleotide sequence ID" value="NZ_JRHC01000001.1"/>
</dbReference>
<dbReference type="Pfam" id="PF16344">
    <property type="entry name" value="FecR_C"/>
    <property type="match status" value="1"/>
</dbReference>
<dbReference type="InterPro" id="IPR006860">
    <property type="entry name" value="FecR"/>
</dbReference>
<keyword evidence="1" id="KW-1133">Transmembrane helix</keyword>
<evidence type="ECO:0000313" key="5">
    <source>
        <dbReference type="Proteomes" id="UP000032544"/>
    </source>
</evidence>
<dbReference type="Pfam" id="PF04773">
    <property type="entry name" value="FecR"/>
    <property type="match status" value="1"/>
</dbReference>
<dbReference type="AlphaFoldDB" id="A0A0D8JFF4"/>
<dbReference type="Proteomes" id="UP000032544">
    <property type="component" value="Unassembled WGS sequence"/>
</dbReference>
<dbReference type="PANTHER" id="PTHR30273">
    <property type="entry name" value="PERIPLASMIC SIGNAL SENSOR AND SIGMA FACTOR ACTIVATOR FECR-RELATED"/>
    <property type="match status" value="1"/>
</dbReference>
<sequence>MKEYYKKYIDNNCTEDEFQQFVELFVKPDKQLVLDANMKEHWKHTKAEETETPDLSDTLHKIHYEINSQEPRTGKTRKLVTYLTRVAAVLFIPLAIALFFTLEKSNSSAELQTVSTPLASKTHFVLPDGSEVWLNSGSSIEYPKEFSRKKRLVKLSGEAYFDVQKSKTPFEVVTENVQVNVLGTAFNVMSYSNTNPEVTLERGKVQLISKSGEEKVLAPGQQAVIDAENSSIQVQKVDTEIYSSWIDNKLIFRNESLKDVVERLERWYNISIELDDQYISDKKLTATIEYESITEVMDLLEITMSLKYEYDKNERKLIVKPIK</sequence>
<evidence type="ECO:0000259" key="3">
    <source>
        <dbReference type="Pfam" id="PF16344"/>
    </source>
</evidence>
<dbReference type="EMBL" id="JRHC01000001">
    <property type="protein sequence ID" value="KJF45266.1"/>
    <property type="molecule type" value="Genomic_DNA"/>
</dbReference>
<dbReference type="FunFam" id="2.60.120.1440:FF:000001">
    <property type="entry name" value="Putative anti-sigma factor"/>
    <property type="match status" value="1"/>
</dbReference>
<protein>
    <recommendedName>
        <fullName evidence="6">FecR protein domain-containing protein</fullName>
    </recommendedName>
</protein>
<reference evidence="4 5" key="1">
    <citation type="submission" date="2014-09" db="EMBL/GenBank/DDBJ databases">
        <title>Draft Genome Sequence of Draconibacterium sp. JN14CK-3.</title>
        <authorList>
            <person name="Dong C."/>
            <person name="Lai Q."/>
            <person name="Shao Z."/>
        </authorList>
    </citation>
    <scope>NUCLEOTIDE SEQUENCE [LARGE SCALE GENOMIC DNA]</scope>
    <source>
        <strain evidence="4 5">JN14CK-3</strain>
    </source>
</reference>
<evidence type="ECO:0000256" key="1">
    <source>
        <dbReference type="SAM" id="Phobius"/>
    </source>
</evidence>
<feature type="domain" description="FecR protein" evidence="2">
    <location>
        <begin position="113"/>
        <end position="206"/>
    </location>
</feature>
<keyword evidence="1" id="KW-0812">Transmembrane</keyword>